<dbReference type="Pfam" id="PF00483">
    <property type="entry name" value="NTP_transferase"/>
    <property type="match status" value="1"/>
</dbReference>
<evidence type="ECO:0000313" key="3">
    <source>
        <dbReference type="Proteomes" id="UP001314796"/>
    </source>
</evidence>
<proteinExistence type="predicted"/>
<comment type="caution">
    <text evidence="2">The sequence shown here is derived from an EMBL/GenBank/DDBJ whole genome shotgun (WGS) entry which is preliminary data.</text>
</comment>
<dbReference type="PANTHER" id="PTHR42883">
    <property type="entry name" value="GLUCOSE-1-PHOSPHATE THYMIDYLTRANSFERASE"/>
    <property type="match status" value="1"/>
</dbReference>
<dbReference type="Proteomes" id="UP001314796">
    <property type="component" value="Unassembled WGS sequence"/>
</dbReference>
<name>A0ABS2NLW8_9FIRM</name>
<protein>
    <submittedName>
        <fullName evidence="2">NDP-sugar pyrophosphorylase family protein</fullName>
    </submittedName>
</protein>
<dbReference type="SUPFAM" id="SSF51161">
    <property type="entry name" value="Trimeric LpxA-like enzymes"/>
    <property type="match status" value="1"/>
</dbReference>
<dbReference type="InterPro" id="IPR029044">
    <property type="entry name" value="Nucleotide-diphossugar_trans"/>
</dbReference>
<evidence type="ECO:0000259" key="1">
    <source>
        <dbReference type="Pfam" id="PF00483"/>
    </source>
</evidence>
<dbReference type="EMBL" id="JAFBEE010000002">
    <property type="protein sequence ID" value="MBM7613934.1"/>
    <property type="molecule type" value="Genomic_DNA"/>
</dbReference>
<organism evidence="2 3">
    <name type="scientific">Alkaliphilus hydrothermalis</name>
    <dbReference type="NCBI Taxonomy" id="1482730"/>
    <lineage>
        <taxon>Bacteria</taxon>
        <taxon>Bacillati</taxon>
        <taxon>Bacillota</taxon>
        <taxon>Clostridia</taxon>
        <taxon>Peptostreptococcales</taxon>
        <taxon>Natronincolaceae</taxon>
        <taxon>Alkaliphilus</taxon>
    </lineage>
</organism>
<sequence>MEITDAIQEVLIEGYQIGYFMMEEHWLDVGTPEDLLYANKKQLTTITPRIEGGVDEKTIVKGNIIIEKGARVVNSVLEGPVYIGKDTIIQDSIIKENTCIRNECRIIGSKIIDSLIISEVNMYHLKEFLSNCNLGNNSVVKIKSK</sequence>
<dbReference type="Gene3D" id="3.90.550.10">
    <property type="entry name" value="Spore Coat Polysaccharide Biosynthesis Protein SpsA, Chain A"/>
    <property type="match status" value="1"/>
</dbReference>
<keyword evidence="3" id="KW-1185">Reference proteome</keyword>
<dbReference type="InterPro" id="IPR011004">
    <property type="entry name" value="Trimer_LpxA-like_sf"/>
</dbReference>
<accession>A0ABS2NLW8</accession>
<feature type="domain" description="Nucleotidyl transferase" evidence="1">
    <location>
        <begin position="2"/>
        <end position="43"/>
    </location>
</feature>
<dbReference type="InterPro" id="IPR005835">
    <property type="entry name" value="NTP_transferase_dom"/>
</dbReference>
<evidence type="ECO:0000313" key="2">
    <source>
        <dbReference type="EMBL" id="MBM7613934.1"/>
    </source>
</evidence>
<reference evidence="2 3" key="1">
    <citation type="submission" date="2021-01" db="EMBL/GenBank/DDBJ databases">
        <title>Genomic Encyclopedia of Type Strains, Phase IV (KMG-IV): sequencing the most valuable type-strain genomes for metagenomic binning, comparative biology and taxonomic classification.</title>
        <authorList>
            <person name="Goeker M."/>
        </authorList>
    </citation>
    <scope>NUCLEOTIDE SEQUENCE [LARGE SCALE GENOMIC DNA]</scope>
    <source>
        <strain evidence="2 3">DSM 25890</strain>
    </source>
</reference>
<gene>
    <name evidence="2" type="ORF">JOC73_000443</name>
</gene>
<dbReference type="Gene3D" id="2.160.10.10">
    <property type="entry name" value="Hexapeptide repeat proteins"/>
    <property type="match status" value="1"/>
</dbReference>
<dbReference type="PANTHER" id="PTHR42883:SF2">
    <property type="entry name" value="THYMIDYLYLTRANSFERASE"/>
    <property type="match status" value="1"/>
</dbReference>